<evidence type="ECO:0000313" key="3">
    <source>
        <dbReference type="Proteomes" id="UP000473826"/>
    </source>
</evidence>
<protein>
    <recommendedName>
        <fullName evidence="1">Beta-lactamase-related domain-containing protein</fullName>
    </recommendedName>
</protein>
<dbReference type="Gene3D" id="3.40.710.10">
    <property type="entry name" value="DD-peptidase/beta-lactamase superfamily"/>
    <property type="match status" value="1"/>
</dbReference>
<dbReference type="AlphaFoldDB" id="A0A7D8V1A2"/>
<sequence length="382" mass="40785">MAPTISPRGKAALDAALADAVADPLIPAVFFGVTTASGPIYLSCGGERVLGEPAKGAVTEDTMLQLWSMTKLVTSVACLQLVERGVLSLDDEALVATHLPELAAQRILTGHSAAGDELWAERTTPITLRHLLNHTSGLPYPDMPEIITRWQKEHGHPWYFAPNGTVDNFNVPLEFEPGAGWSYGLGIDWAGFLIERVTGDTLAAYFQKHIFEPLGITSLTFIPTPEVHQLLMKETWRDAAGNLIQANPDTRLLDPATIKVFSGGAGLLGTAKDYLRFLQGLLASQAPGGIISPASIRLLFTNTLPADRSARHYADMEAFMGSWGTYDFSADIGFSVGLAVNGKDAKSGRKAGSGAWGGMAKTDFWIDPASGIAVGVACVTTY</sequence>
<keyword evidence="3" id="KW-1185">Reference proteome</keyword>
<dbReference type="InterPro" id="IPR001466">
    <property type="entry name" value="Beta-lactam-related"/>
</dbReference>
<feature type="domain" description="Beta-lactamase-related" evidence="1">
    <location>
        <begin position="14"/>
        <end position="378"/>
    </location>
</feature>
<dbReference type="InterPro" id="IPR050789">
    <property type="entry name" value="Diverse_Enzym_Activities"/>
</dbReference>
<evidence type="ECO:0000259" key="1">
    <source>
        <dbReference type="Pfam" id="PF00144"/>
    </source>
</evidence>
<dbReference type="OrthoDB" id="428260at2759"/>
<reference evidence="2 3" key="1">
    <citation type="journal article" date="2019" name="PLoS Genet.">
        <title>Convergent evolution of linked mating-type loci in basidiomycete fungi.</title>
        <authorList>
            <person name="Sun S."/>
            <person name="Coelho M.A."/>
            <person name="Heitman J."/>
            <person name="Nowrousian M."/>
        </authorList>
    </citation>
    <scope>NUCLEOTIDE SEQUENCE [LARGE SCALE GENOMIC DNA]</scope>
    <source>
        <strain evidence="2 3">CBS 4282</strain>
    </source>
</reference>
<name>A0A7D8V1A2_VANHU</name>
<evidence type="ECO:0000313" key="2">
    <source>
        <dbReference type="EMBL" id="TXT10789.1"/>
    </source>
</evidence>
<comment type="caution">
    <text evidence="2">The sequence shown here is derived from an EMBL/GenBank/DDBJ whole genome shotgun (WGS) entry which is preliminary data.</text>
</comment>
<dbReference type="InterPro" id="IPR012338">
    <property type="entry name" value="Beta-lactam/transpept-like"/>
</dbReference>
<gene>
    <name evidence="2" type="ORF">VHUM_02294</name>
</gene>
<dbReference type="SUPFAM" id="SSF56601">
    <property type="entry name" value="beta-lactamase/transpeptidase-like"/>
    <property type="match status" value="1"/>
</dbReference>
<proteinExistence type="predicted"/>
<dbReference type="Pfam" id="PF00144">
    <property type="entry name" value="Beta-lactamase"/>
    <property type="match status" value="1"/>
</dbReference>
<dbReference type="PANTHER" id="PTHR43283">
    <property type="entry name" value="BETA-LACTAMASE-RELATED"/>
    <property type="match status" value="1"/>
</dbReference>
<dbReference type="PANTHER" id="PTHR43283:SF3">
    <property type="entry name" value="BETA-LACTAMASE FAMILY PROTEIN (AFU_ORTHOLOGUE AFUA_5G07500)"/>
    <property type="match status" value="1"/>
</dbReference>
<dbReference type="EMBL" id="QKWK01000005">
    <property type="protein sequence ID" value="TXT10789.1"/>
    <property type="molecule type" value="Genomic_DNA"/>
</dbReference>
<dbReference type="Proteomes" id="UP000473826">
    <property type="component" value="Unassembled WGS sequence"/>
</dbReference>
<organism evidence="2 3">
    <name type="scientific">Vanrija humicola</name>
    <name type="common">Yeast</name>
    <name type="synonym">Cryptococcus humicola</name>
    <dbReference type="NCBI Taxonomy" id="5417"/>
    <lineage>
        <taxon>Eukaryota</taxon>
        <taxon>Fungi</taxon>
        <taxon>Dikarya</taxon>
        <taxon>Basidiomycota</taxon>
        <taxon>Agaricomycotina</taxon>
        <taxon>Tremellomycetes</taxon>
        <taxon>Trichosporonales</taxon>
        <taxon>Trichosporonaceae</taxon>
        <taxon>Vanrija</taxon>
    </lineage>
</organism>
<accession>A0A7D8V1A2</accession>